<dbReference type="Pfam" id="PF02752">
    <property type="entry name" value="Arrestin_C"/>
    <property type="match status" value="1"/>
</dbReference>
<dbReference type="GO" id="GO:0031625">
    <property type="term" value="F:ubiquitin protein ligase binding"/>
    <property type="evidence" value="ECO:0007669"/>
    <property type="project" value="TreeGrafter"/>
</dbReference>
<proteinExistence type="inferred from homology"/>
<dbReference type="AlphaFoldDB" id="A0A3M2SHN9"/>
<dbReference type="Pfam" id="PF00339">
    <property type="entry name" value="Arrestin_N"/>
    <property type="match status" value="1"/>
</dbReference>
<feature type="domain" description="Arrestin C-terminal-like" evidence="4">
    <location>
        <begin position="194"/>
        <end position="343"/>
    </location>
</feature>
<dbReference type="Proteomes" id="UP000277212">
    <property type="component" value="Unassembled WGS sequence"/>
</dbReference>
<comment type="subunit">
    <text evidence="2">Interacts with hulA.</text>
</comment>
<comment type="similarity">
    <text evidence="1">Belongs to the arrestin family.</text>
</comment>
<keyword evidence="6" id="KW-1185">Reference proteome</keyword>
<accession>A0A3M2SHN9</accession>
<dbReference type="InterPro" id="IPR011022">
    <property type="entry name" value="Arrestin_C-like"/>
</dbReference>
<evidence type="ECO:0000313" key="5">
    <source>
        <dbReference type="EMBL" id="RMJ17080.1"/>
    </source>
</evidence>
<evidence type="ECO:0000256" key="3">
    <source>
        <dbReference type="SAM" id="MobiDB-lite"/>
    </source>
</evidence>
<gene>
    <name evidence="5" type="ORF">CDV36_003273</name>
</gene>
<dbReference type="InterPro" id="IPR014756">
    <property type="entry name" value="Ig_E-set"/>
</dbReference>
<dbReference type="SUPFAM" id="SSF81296">
    <property type="entry name" value="E set domains"/>
    <property type="match status" value="1"/>
</dbReference>
<dbReference type="GO" id="GO:0070086">
    <property type="term" value="P:ubiquitin-dependent endocytosis"/>
    <property type="evidence" value="ECO:0007669"/>
    <property type="project" value="TreeGrafter"/>
</dbReference>
<evidence type="ECO:0000256" key="1">
    <source>
        <dbReference type="ARBA" id="ARBA00005298"/>
    </source>
</evidence>
<dbReference type="OrthoDB" id="2333384at2759"/>
<dbReference type="GO" id="GO:0005886">
    <property type="term" value="C:plasma membrane"/>
    <property type="evidence" value="ECO:0007669"/>
    <property type="project" value="TreeGrafter"/>
</dbReference>
<feature type="region of interest" description="Disordered" evidence="3">
    <location>
        <begin position="389"/>
        <end position="413"/>
    </location>
</feature>
<feature type="compositionally biased region" description="Polar residues" evidence="3">
    <location>
        <begin position="404"/>
        <end position="413"/>
    </location>
</feature>
<evidence type="ECO:0000313" key="6">
    <source>
        <dbReference type="Proteomes" id="UP000277212"/>
    </source>
</evidence>
<dbReference type="PANTHER" id="PTHR11188:SF17">
    <property type="entry name" value="FI21816P1"/>
    <property type="match status" value="1"/>
</dbReference>
<dbReference type="SMART" id="SM01017">
    <property type="entry name" value="Arrestin_C"/>
    <property type="match status" value="1"/>
</dbReference>
<dbReference type="PANTHER" id="PTHR11188">
    <property type="entry name" value="ARRESTIN DOMAIN CONTAINING PROTEIN"/>
    <property type="match status" value="1"/>
</dbReference>
<sequence length="469" mass="53127">MSSLRPPSLFRHQSGPSVYLHPPLPFDFMLQAPYSLFEIRLETDVVILRGGQYEAQDYLLKGVVVLCLQSPLRVEEISLELVGTLCHPWAEPESLVHKTTLLQYKWPPFVGSGDASMTLPTGNYEWPFNFFLPGDTAETIEGIPEARITYTLKATITRPKLLRDLHIRKRLRVFRTPLPDTLEMMQPVPIERTWLNKIDYFLNLSTGVVMLGGSVILEMRLSPVIKGLDLEHFSVMLMEFREVHVQSRTLFHLREHRAERTISTWDFQVSRDHNQIEGTDQQVWAMTKKLDIPNRLCDCIQDLDVHGIRVYHKVRVVIPLRNADGHISELAMGLPLVIIINANMPFDGQSSESNHLASRPCVETATTNPPGYGEHILDQPFDELAYEVQSTGSPSATTGSTQQNQEHGAQTAMVTSSMESFDDEMEGLSHVPTYRTAVRAPLRFHPQPDNIQPPAYDAAARSNRQDQVD</sequence>
<feature type="compositionally biased region" description="Low complexity" evidence="3">
    <location>
        <begin position="389"/>
        <end position="403"/>
    </location>
</feature>
<organism evidence="5 6">
    <name type="scientific">Fusarium kuroshium</name>
    <dbReference type="NCBI Taxonomy" id="2010991"/>
    <lineage>
        <taxon>Eukaryota</taxon>
        <taxon>Fungi</taxon>
        <taxon>Dikarya</taxon>
        <taxon>Ascomycota</taxon>
        <taxon>Pezizomycotina</taxon>
        <taxon>Sordariomycetes</taxon>
        <taxon>Hypocreomycetidae</taxon>
        <taxon>Hypocreales</taxon>
        <taxon>Nectriaceae</taxon>
        <taxon>Fusarium</taxon>
        <taxon>Fusarium solani species complex</taxon>
    </lineage>
</organism>
<dbReference type="GO" id="GO:0005829">
    <property type="term" value="C:cytosol"/>
    <property type="evidence" value="ECO:0007669"/>
    <property type="project" value="TreeGrafter"/>
</dbReference>
<dbReference type="Gene3D" id="2.60.40.640">
    <property type="match status" value="1"/>
</dbReference>
<reference evidence="5 6" key="1">
    <citation type="submission" date="2017-06" db="EMBL/GenBank/DDBJ databases">
        <title>Comparative genomic analysis of Ambrosia Fusariam Clade fungi.</title>
        <authorList>
            <person name="Stajich J.E."/>
            <person name="Carrillo J."/>
            <person name="Kijimoto T."/>
            <person name="Eskalen A."/>
            <person name="O'Donnell K."/>
            <person name="Kasson M."/>
        </authorList>
    </citation>
    <scope>NUCLEOTIDE SEQUENCE [LARGE SCALE GENOMIC DNA]</scope>
    <source>
        <strain evidence="5">UCR3666</strain>
    </source>
</reference>
<dbReference type="GO" id="GO:0030674">
    <property type="term" value="F:protein-macromolecule adaptor activity"/>
    <property type="evidence" value="ECO:0007669"/>
    <property type="project" value="TreeGrafter"/>
</dbReference>
<dbReference type="InterPro" id="IPR011021">
    <property type="entry name" value="Arrestin-like_N"/>
</dbReference>
<name>A0A3M2SHN9_9HYPO</name>
<evidence type="ECO:0000256" key="2">
    <source>
        <dbReference type="ARBA" id="ARBA00038766"/>
    </source>
</evidence>
<feature type="region of interest" description="Disordered" evidence="3">
    <location>
        <begin position="443"/>
        <end position="469"/>
    </location>
</feature>
<dbReference type="InterPro" id="IPR014752">
    <property type="entry name" value="Arrestin-like_C"/>
</dbReference>
<comment type="caution">
    <text evidence="5">The sequence shown here is derived from an EMBL/GenBank/DDBJ whole genome shotgun (WGS) entry which is preliminary data.</text>
</comment>
<dbReference type="InterPro" id="IPR050357">
    <property type="entry name" value="Arrestin_domain-protein"/>
</dbReference>
<dbReference type="EMBL" id="NKUJ01000038">
    <property type="protein sequence ID" value="RMJ17080.1"/>
    <property type="molecule type" value="Genomic_DNA"/>
</dbReference>
<protein>
    <recommendedName>
        <fullName evidence="4">Arrestin C-terminal-like domain-containing protein</fullName>
    </recommendedName>
</protein>
<dbReference type="STRING" id="2010991.A0A3M2SHN9"/>
<evidence type="ECO:0000259" key="4">
    <source>
        <dbReference type="SMART" id="SM01017"/>
    </source>
</evidence>